<reference evidence="11" key="1">
    <citation type="submission" date="2020-02" db="EMBL/GenBank/DDBJ databases">
        <authorList>
            <person name="Meier V. D."/>
        </authorList>
    </citation>
    <scope>NUCLEOTIDE SEQUENCE</scope>
    <source>
        <strain evidence="11">AVDCRST_MAG48</strain>
    </source>
</reference>
<dbReference type="Pfam" id="PF00005">
    <property type="entry name" value="ABC_tran"/>
    <property type="match status" value="1"/>
</dbReference>
<sequence length="252" mass="27682">MITLTGVTKRYDGTPVLDVDDLSLPKGRLTALVGPNGAGKSTLLSIVSPLLPADSGTVRVDDLDLAAARDDVVARRLAVLRQENRVAARLSVVDLVRFGRYPYSKGRLTPDDHDDVARAMVHLELEDLADRYLDQLSGGQRQRAHIAMVLAQDTEYVLLDEPLNNLDLRHSVHMMRRLRGLVEELGKTVTVVLHDVNVAAAHADHIVALRDGRIVAEGPPEEVVSPEVLQQVYDLEVPVVEAAGQRVAVYFR</sequence>
<keyword evidence="5" id="KW-0547">Nucleotide-binding</keyword>
<gene>
    <name evidence="11" type="ORF">AVDCRST_MAG48-3026</name>
</gene>
<dbReference type="PANTHER" id="PTHR42771:SF3">
    <property type="entry name" value="PETROBACTIN IMPORT ATP-BINDING PROTEIN YCLP"/>
    <property type="match status" value="1"/>
</dbReference>
<dbReference type="CDD" id="cd03214">
    <property type="entry name" value="ABC_Iron-Siderophores_B12_Hemin"/>
    <property type="match status" value="1"/>
</dbReference>
<evidence type="ECO:0000256" key="3">
    <source>
        <dbReference type="ARBA" id="ARBA00022475"/>
    </source>
</evidence>
<name>A0A6J4LDG2_9ACTN</name>
<keyword evidence="2" id="KW-0813">Transport</keyword>
<evidence type="ECO:0000256" key="1">
    <source>
        <dbReference type="ARBA" id="ARBA00004202"/>
    </source>
</evidence>
<dbReference type="PROSITE" id="PS50893">
    <property type="entry name" value="ABC_TRANSPORTER_2"/>
    <property type="match status" value="1"/>
</dbReference>
<dbReference type="FunFam" id="3.40.50.300:FF:000134">
    <property type="entry name" value="Iron-enterobactin ABC transporter ATP-binding protein"/>
    <property type="match status" value="1"/>
</dbReference>
<evidence type="ECO:0000256" key="9">
    <source>
        <dbReference type="ARBA" id="ARBA00023136"/>
    </source>
</evidence>
<accession>A0A6J4LDG2</accession>
<evidence type="ECO:0000256" key="4">
    <source>
        <dbReference type="ARBA" id="ARBA00022496"/>
    </source>
</evidence>
<protein>
    <recommendedName>
        <fullName evidence="10">ABC transporter domain-containing protein</fullName>
    </recommendedName>
</protein>
<evidence type="ECO:0000256" key="7">
    <source>
        <dbReference type="ARBA" id="ARBA00023004"/>
    </source>
</evidence>
<evidence type="ECO:0000313" key="11">
    <source>
        <dbReference type="EMBL" id="CAA9328746.1"/>
    </source>
</evidence>
<evidence type="ECO:0000256" key="5">
    <source>
        <dbReference type="ARBA" id="ARBA00022741"/>
    </source>
</evidence>
<evidence type="ECO:0000259" key="10">
    <source>
        <dbReference type="PROSITE" id="PS50893"/>
    </source>
</evidence>
<keyword evidence="9" id="KW-0472">Membrane</keyword>
<keyword evidence="8" id="KW-0406">Ion transport</keyword>
<dbReference type="PANTHER" id="PTHR42771">
    <property type="entry name" value="IRON(3+)-HYDROXAMATE IMPORT ATP-BINDING PROTEIN FHUC"/>
    <property type="match status" value="1"/>
</dbReference>
<dbReference type="AlphaFoldDB" id="A0A6J4LDG2"/>
<dbReference type="EMBL" id="CADCTS010000431">
    <property type="protein sequence ID" value="CAA9328746.1"/>
    <property type="molecule type" value="Genomic_DNA"/>
</dbReference>
<evidence type="ECO:0000256" key="2">
    <source>
        <dbReference type="ARBA" id="ARBA00022448"/>
    </source>
</evidence>
<keyword evidence="7" id="KW-0408">Iron</keyword>
<dbReference type="InterPro" id="IPR003439">
    <property type="entry name" value="ABC_transporter-like_ATP-bd"/>
</dbReference>
<dbReference type="SMART" id="SM00382">
    <property type="entry name" value="AAA"/>
    <property type="match status" value="1"/>
</dbReference>
<dbReference type="GO" id="GO:0005886">
    <property type="term" value="C:plasma membrane"/>
    <property type="evidence" value="ECO:0007669"/>
    <property type="project" value="UniProtKB-SubCell"/>
</dbReference>
<dbReference type="SUPFAM" id="SSF52540">
    <property type="entry name" value="P-loop containing nucleoside triphosphate hydrolases"/>
    <property type="match status" value="1"/>
</dbReference>
<dbReference type="GO" id="GO:0006826">
    <property type="term" value="P:iron ion transport"/>
    <property type="evidence" value="ECO:0007669"/>
    <property type="project" value="UniProtKB-KW"/>
</dbReference>
<feature type="domain" description="ABC transporter" evidence="10">
    <location>
        <begin position="2"/>
        <end position="236"/>
    </location>
</feature>
<dbReference type="InterPro" id="IPR003593">
    <property type="entry name" value="AAA+_ATPase"/>
</dbReference>
<proteinExistence type="predicted"/>
<dbReference type="GO" id="GO:0005524">
    <property type="term" value="F:ATP binding"/>
    <property type="evidence" value="ECO:0007669"/>
    <property type="project" value="UniProtKB-KW"/>
</dbReference>
<dbReference type="GO" id="GO:0016887">
    <property type="term" value="F:ATP hydrolysis activity"/>
    <property type="evidence" value="ECO:0007669"/>
    <property type="project" value="InterPro"/>
</dbReference>
<dbReference type="Gene3D" id="3.40.50.300">
    <property type="entry name" value="P-loop containing nucleotide triphosphate hydrolases"/>
    <property type="match status" value="1"/>
</dbReference>
<keyword evidence="6" id="KW-0067">ATP-binding</keyword>
<keyword evidence="4" id="KW-0410">Iron transport</keyword>
<dbReference type="InterPro" id="IPR027417">
    <property type="entry name" value="P-loop_NTPase"/>
</dbReference>
<organism evidence="11">
    <name type="scientific">uncultured Friedmanniella sp</name>
    <dbReference type="NCBI Taxonomy" id="335381"/>
    <lineage>
        <taxon>Bacteria</taxon>
        <taxon>Bacillati</taxon>
        <taxon>Actinomycetota</taxon>
        <taxon>Actinomycetes</taxon>
        <taxon>Propionibacteriales</taxon>
        <taxon>Nocardioidaceae</taxon>
        <taxon>Friedmanniella</taxon>
        <taxon>environmental samples</taxon>
    </lineage>
</organism>
<comment type="subcellular location">
    <subcellularLocation>
        <location evidence="1">Cell membrane</location>
        <topology evidence="1">Peripheral membrane protein</topology>
    </subcellularLocation>
</comment>
<keyword evidence="3" id="KW-1003">Cell membrane</keyword>
<evidence type="ECO:0000256" key="6">
    <source>
        <dbReference type="ARBA" id="ARBA00022840"/>
    </source>
</evidence>
<evidence type="ECO:0000256" key="8">
    <source>
        <dbReference type="ARBA" id="ARBA00023065"/>
    </source>
</evidence>
<dbReference type="InterPro" id="IPR051535">
    <property type="entry name" value="Siderophore_ABC-ATPase"/>
</dbReference>